<dbReference type="PANTHER" id="PTHR44154">
    <property type="entry name" value="QUINONE OXIDOREDUCTASE"/>
    <property type="match status" value="1"/>
</dbReference>
<protein>
    <submittedName>
        <fullName evidence="8">Crotonyl-CoA carboxylase/reductase</fullName>
        <ecNumber evidence="8">1.3.1.85</ecNumber>
    </submittedName>
</protein>
<dbReference type="GO" id="GO:0016491">
    <property type="term" value="F:oxidoreductase activity"/>
    <property type="evidence" value="ECO:0007669"/>
    <property type="project" value="UniProtKB-KW"/>
</dbReference>
<evidence type="ECO:0000313" key="8">
    <source>
        <dbReference type="EMBL" id="MBE3000047.1"/>
    </source>
</evidence>
<name>A0ABR9P8A4_9ACTN</name>
<dbReference type="SMART" id="SM00829">
    <property type="entry name" value="PKS_ER"/>
    <property type="match status" value="1"/>
</dbReference>
<evidence type="ECO:0000256" key="6">
    <source>
        <dbReference type="ARBA" id="ARBA00022990"/>
    </source>
</evidence>
<evidence type="ECO:0000256" key="4">
    <source>
        <dbReference type="ARBA" id="ARBA00022857"/>
    </source>
</evidence>
<dbReference type="RefSeq" id="WP_193122663.1">
    <property type="nucleotide sequence ID" value="NZ_JADBGI010000012.1"/>
</dbReference>
<dbReference type="InterPro" id="IPR011032">
    <property type="entry name" value="GroES-like_sf"/>
</dbReference>
<evidence type="ECO:0000256" key="2">
    <source>
        <dbReference type="ARBA" id="ARBA00011881"/>
    </source>
</evidence>
<dbReference type="Pfam" id="PF08240">
    <property type="entry name" value="ADH_N"/>
    <property type="match status" value="1"/>
</dbReference>
<comment type="subcellular location">
    <subcellularLocation>
        <location evidence="1">Cytoplasm</location>
    </subcellularLocation>
</comment>
<accession>A0ABR9P8A4</accession>
<dbReference type="Pfam" id="PF00107">
    <property type="entry name" value="ADH_zinc_N"/>
    <property type="match status" value="1"/>
</dbReference>
<proteinExistence type="predicted"/>
<feature type="domain" description="Enoyl reductase (ER)" evidence="7">
    <location>
        <begin position="46"/>
        <end position="407"/>
    </location>
</feature>
<reference evidence="8 9" key="1">
    <citation type="submission" date="2020-09" db="EMBL/GenBank/DDBJ databases">
        <title>Diversity and distribution of actinomycetes associated with coral in the coast of Hainan.</title>
        <authorList>
            <person name="Li F."/>
        </authorList>
    </citation>
    <scope>NUCLEOTIDE SEQUENCE [LARGE SCALE GENOMIC DNA]</scope>
    <source>
        <strain evidence="8 9">HNM0947</strain>
    </source>
</reference>
<evidence type="ECO:0000256" key="1">
    <source>
        <dbReference type="ARBA" id="ARBA00004496"/>
    </source>
</evidence>
<evidence type="ECO:0000313" key="9">
    <source>
        <dbReference type="Proteomes" id="UP000806528"/>
    </source>
</evidence>
<dbReference type="Gene3D" id="3.90.180.10">
    <property type="entry name" value="Medium-chain alcohol dehydrogenases, catalytic domain"/>
    <property type="match status" value="2"/>
</dbReference>
<dbReference type="EC" id="1.3.1.85" evidence="8"/>
<comment type="subunit">
    <text evidence="2">Homotetramer.</text>
</comment>
<dbReference type="PANTHER" id="PTHR44154:SF1">
    <property type="entry name" value="QUINONE OXIDOREDUCTASE"/>
    <property type="match status" value="1"/>
</dbReference>
<keyword evidence="8" id="KW-0560">Oxidoreductase</keyword>
<dbReference type="PROSITE" id="PS01162">
    <property type="entry name" value="QOR_ZETA_CRYSTAL"/>
    <property type="match status" value="1"/>
</dbReference>
<keyword evidence="6" id="KW-0007">Acetylation</keyword>
<dbReference type="InterPro" id="IPR036291">
    <property type="entry name" value="NAD(P)-bd_dom_sf"/>
</dbReference>
<comment type="caution">
    <text evidence="8">The sequence shown here is derived from an EMBL/GenBank/DDBJ whole genome shotgun (WGS) entry which is preliminary data.</text>
</comment>
<sequence length="438" mass="47828">MTDLIDAVLSGATGGELDSLHLPDTYRAAYLRREDDDMFGDDPEPDVRRSLRVGPVPMPEPAPDEVVVAVMASAINFNTVWSALFQPMSTFRFLERFGRQDRWAARHDRDHQVVGSDASGIVVRAGAGVRRWSPGDRVVVSPAYIDTDDPRASQDGMVADQKAWGFETNFGGLADFTVVKASQLLPKPRHLTWEESAANTLCAMTAYRMLVGPHGARMKQGDVVLIWGAAGGLGAYAVQMVRNGGGIPVGVVSSEQKAELLRRLGCEVVLDRRDFAGGPDGWSDPRARKGMGREIRRRTGEDPHIVFEHSGRETFDASVFLARTGGTVVTCGSSSGYRHTYDNRYLWMNLKRVVGSHGANHAEAAEVTRLFDLGMLVPALSAVYPLEEVGGATRAVQRGEHTGKVAVRCLAPREGLGVDDPDARLRVGEDRLSLFRKF</sequence>
<dbReference type="SUPFAM" id="SSF51735">
    <property type="entry name" value="NAD(P)-binding Rossmann-fold domains"/>
    <property type="match status" value="1"/>
</dbReference>
<dbReference type="SUPFAM" id="SSF50129">
    <property type="entry name" value="GroES-like"/>
    <property type="match status" value="1"/>
</dbReference>
<dbReference type="InterPro" id="IPR002364">
    <property type="entry name" value="Quin_OxRdtase/zeta-crystal_CS"/>
</dbReference>
<dbReference type="InterPro" id="IPR013154">
    <property type="entry name" value="ADH-like_N"/>
</dbReference>
<keyword evidence="3" id="KW-0963">Cytoplasm</keyword>
<keyword evidence="9" id="KW-1185">Reference proteome</keyword>
<dbReference type="EMBL" id="JADBGI010000012">
    <property type="protein sequence ID" value="MBE3000047.1"/>
    <property type="molecule type" value="Genomic_DNA"/>
</dbReference>
<dbReference type="Proteomes" id="UP000806528">
    <property type="component" value="Unassembled WGS sequence"/>
</dbReference>
<organism evidence="8 9">
    <name type="scientific">Nocardiopsis coralli</name>
    <dbReference type="NCBI Taxonomy" id="2772213"/>
    <lineage>
        <taxon>Bacteria</taxon>
        <taxon>Bacillati</taxon>
        <taxon>Actinomycetota</taxon>
        <taxon>Actinomycetes</taxon>
        <taxon>Streptosporangiales</taxon>
        <taxon>Nocardiopsidaceae</taxon>
        <taxon>Nocardiopsis</taxon>
    </lineage>
</organism>
<dbReference type="InterPro" id="IPR013149">
    <property type="entry name" value="ADH-like_C"/>
</dbReference>
<keyword evidence="5" id="KW-0694">RNA-binding</keyword>
<dbReference type="InterPro" id="IPR051603">
    <property type="entry name" value="Zinc-ADH_QOR/CCCR"/>
</dbReference>
<gene>
    <name evidence="8" type="primary">ccrA</name>
    <name evidence="8" type="ORF">IDM40_15205</name>
</gene>
<evidence type="ECO:0000256" key="5">
    <source>
        <dbReference type="ARBA" id="ARBA00022884"/>
    </source>
</evidence>
<evidence type="ECO:0000259" key="7">
    <source>
        <dbReference type="SMART" id="SM00829"/>
    </source>
</evidence>
<dbReference type="InterPro" id="IPR020843">
    <property type="entry name" value="ER"/>
</dbReference>
<keyword evidence="4" id="KW-0521">NADP</keyword>
<dbReference type="NCBIfam" id="TIGR01751">
    <property type="entry name" value="crot-CoA-red"/>
    <property type="match status" value="1"/>
</dbReference>
<evidence type="ECO:0000256" key="3">
    <source>
        <dbReference type="ARBA" id="ARBA00022490"/>
    </source>
</evidence>
<dbReference type="InterPro" id="IPR010085">
    <property type="entry name" value="Crot_CoA_red"/>
</dbReference>